<dbReference type="GO" id="GO:0016831">
    <property type="term" value="F:carboxy-lyase activity"/>
    <property type="evidence" value="ECO:0007669"/>
    <property type="project" value="InterPro"/>
</dbReference>
<feature type="region of interest" description="Disordered" evidence="2">
    <location>
        <begin position="48"/>
        <end position="85"/>
    </location>
</feature>
<feature type="compositionally biased region" description="Polar residues" evidence="2">
    <location>
        <begin position="57"/>
        <end position="67"/>
    </location>
</feature>
<gene>
    <name evidence="4" type="ORF">EDD35_0703</name>
</gene>
<evidence type="ECO:0000256" key="1">
    <source>
        <dbReference type="ARBA" id="ARBA00023239"/>
    </source>
</evidence>
<evidence type="ECO:0000259" key="3">
    <source>
        <dbReference type="Pfam" id="PF04909"/>
    </source>
</evidence>
<accession>A0A3N2GP79</accession>
<protein>
    <submittedName>
        <fullName evidence="4">Putative TIM-barrel fold metal-dependent hydrolase</fullName>
    </submittedName>
</protein>
<dbReference type="Pfam" id="PF04909">
    <property type="entry name" value="Amidohydro_2"/>
    <property type="match status" value="1"/>
</dbReference>
<dbReference type="AlphaFoldDB" id="A0A3N2GP79"/>
<dbReference type="RefSeq" id="WP_123682802.1">
    <property type="nucleotide sequence ID" value="NZ_RKHY01000001.1"/>
</dbReference>
<dbReference type="InterPro" id="IPR032466">
    <property type="entry name" value="Metal_Hydrolase"/>
</dbReference>
<sequence>MTTALRPEAAAEKAERRAMAVVDTDVHPVPRSNDELREYLEEPWRSFEFDTPERPIDNNTRIAQTPNGGVRVDARPPGGGPPGSDPEFAAQQLRKMGAIAYAILIPLASARPRENPEREAAMCRATNSWLADTWLSKDNQNDMYRGSLRVAIDEPRLAVAEIEHWAGHPGFVQVAMGPSTRVPLGDPMFDSVHAAASRHGLPLAVHPLTAPGTRLLTPVGYPTYFAEYHSEMALVAASHLISLVFNGTFERYPDLRCVIIESGIAWATPLLWKMDRHWQRFRGAYPQLRRPPSEIVAERVRFTTQPLENPTRARDLVDMLEFAGIDDLFMFSSDYPHHDTDEPAWVLGHLPPRLRERIMGANALNFYGLPVPEEG</sequence>
<name>A0A3N2GP79_9PSEU</name>
<keyword evidence="1" id="KW-0456">Lyase</keyword>
<dbReference type="Gene3D" id="3.20.20.140">
    <property type="entry name" value="Metal-dependent hydrolases"/>
    <property type="match status" value="1"/>
</dbReference>
<reference evidence="4 5" key="1">
    <citation type="submission" date="2018-11" db="EMBL/GenBank/DDBJ databases">
        <title>Sequencing the genomes of 1000 actinobacteria strains.</title>
        <authorList>
            <person name="Klenk H.-P."/>
        </authorList>
    </citation>
    <scope>NUCLEOTIDE SEQUENCE [LARGE SCALE GENOMIC DNA]</scope>
    <source>
        <strain evidence="4 5">DSM 44348</strain>
    </source>
</reference>
<dbReference type="PANTHER" id="PTHR21240">
    <property type="entry name" value="2-AMINO-3-CARBOXYLMUCONATE-6-SEMIALDEHYDE DECARBOXYLASE"/>
    <property type="match status" value="1"/>
</dbReference>
<comment type="caution">
    <text evidence="4">The sequence shown here is derived from an EMBL/GenBank/DDBJ whole genome shotgun (WGS) entry which is preliminary data.</text>
</comment>
<dbReference type="GeneID" id="301842176"/>
<dbReference type="GO" id="GO:0005737">
    <property type="term" value="C:cytoplasm"/>
    <property type="evidence" value="ECO:0007669"/>
    <property type="project" value="TreeGrafter"/>
</dbReference>
<evidence type="ECO:0000256" key="2">
    <source>
        <dbReference type="SAM" id="MobiDB-lite"/>
    </source>
</evidence>
<dbReference type="PANTHER" id="PTHR21240:SF28">
    <property type="entry name" value="ISO-OROTATE DECARBOXYLASE (EUROFUNG)"/>
    <property type="match status" value="1"/>
</dbReference>
<dbReference type="SUPFAM" id="SSF51556">
    <property type="entry name" value="Metallo-dependent hydrolases"/>
    <property type="match status" value="1"/>
</dbReference>
<dbReference type="InterPro" id="IPR032465">
    <property type="entry name" value="ACMSD"/>
</dbReference>
<keyword evidence="4" id="KW-0378">Hydrolase</keyword>
<dbReference type="GO" id="GO:0016787">
    <property type="term" value="F:hydrolase activity"/>
    <property type="evidence" value="ECO:0007669"/>
    <property type="project" value="UniProtKB-KW"/>
</dbReference>
<proteinExistence type="predicted"/>
<dbReference type="Proteomes" id="UP000274843">
    <property type="component" value="Unassembled WGS sequence"/>
</dbReference>
<evidence type="ECO:0000313" key="5">
    <source>
        <dbReference type="Proteomes" id="UP000274843"/>
    </source>
</evidence>
<dbReference type="GO" id="GO:0019748">
    <property type="term" value="P:secondary metabolic process"/>
    <property type="evidence" value="ECO:0007669"/>
    <property type="project" value="TreeGrafter"/>
</dbReference>
<organism evidence="4 5">
    <name type="scientific">Amycolatopsis thermoflava</name>
    <dbReference type="NCBI Taxonomy" id="84480"/>
    <lineage>
        <taxon>Bacteria</taxon>
        <taxon>Bacillati</taxon>
        <taxon>Actinomycetota</taxon>
        <taxon>Actinomycetes</taxon>
        <taxon>Pseudonocardiales</taxon>
        <taxon>Pseudonocardiaceae</taxon>
        <taxon>Amycolatopsis</taxon>
        <taxon>Amycolatopsis methanolica group</taxon>
    </lineage>
</organism>
<feature type="domain" description="Amidohydrolase-related" evidence="3">
    <location>
        <begin position="22"/>
        <end position="369"/>
    </location>
</feature>
<dbReference type="InterPro" id="IPR006680">
    <property type="entry name" value="Amidohydro-rel"/>
</dbReference>
<dbReference type="EMBL" id="RKHY01000001">
    <property type="protein sequence ID" value="ROS38427.1"/>
    <property type="molecule type" value="Genomic_DNA"/>
</dbReference>
<keyword evidence="5" id="KW-1185">Reference proteome</keyword>
<evidence type="ECO:0000313" key="4">
    <source>
        <dbReference type="EMBL" id="ROS38427.1"/>
    </source>
</evidence>